<dbReference type="InterPro" id="IPR036637">
    <property type="entry name" value="Phosphohistidine_dom_sf"/>
</dbReference>
<name>A0ABX1PLA6_9RHOO</name>
<evidence type="ECO:0000259" key="2">
    <source>
        <dbReference type="Pfam" id="PF01326"/>
    </source>
</evidence>
<dbReference type="SUPFAM" id="SSF52009">
    <property type="entry name" value="Phosphohistidine domain"/>
    <property type="match status" value="1"/>
</dbReference>
<dbReference type="Pfam" id="PF01326">
    <property type="entry name" value="PPDK_N"/>
    <property type="match status" value="1"/>
</dbReference>
<accession>A0ABX1PLA6</accession>
<dbReference type="Gene3D" id="3.30.1490.20">
    <property type="entry name" value="ATP-grasp fold, A domain"/>
    <property type="match status" value="2"/>
</dbReference>
<dbReference type="RefSeq" id="WP_169118449.1">
    <property type="nucleotide sequence ID" value="NZ_WTVG02000035.1"/>
</dbReference>
<dbReference type="InterPro" id="IPR013815">
    <property type="entry name" value="ATP_grasp_subdomain_1"/>
</dbReference>
<evidence type="ECO:0000259" key="1">
    <source>
        <dbReference type="Pfam" id="PF00391"/>
    </source>
</evidence>
<organism evidence="3 4">
    <name type="scientific">Aromatoleum anaerobium</name>
    <dbReference type="NCBI Taxonomy" id="182180"/>
    <lineage>
        <taxon>Bacteria</taxon>
        <taxon>Pseudomonadati</taxon>
        <taxon>Pseudomonadota</taxon>
        <taxon>Betaproteobacteria</taxon>
        <taxon>Rhodocyclales</taxon>
        <taxon>Rhodocyclaceae</taxon>
        <taxon>Aromatoleum</taxon>
    </lineage>
</organism>
<dbReference type="InterPro" id="IPR051549">
    <property type="entry name" value="PEP_Utilizing_Enz"/>
</dbReference>
<evidence type="ECO:0000313" key="3">
    <source>
        <dbReference type="EMBL" id="NMG25084.1"/>
    </source>
</evidence>
<feature type="domain" description="Pyruvate phosphate dikinase AMP/ATP-binding" evidence="2">
    <location>
        <begin position="64"/>
        <end position="259"/>
    </location>
</feature>
<dbReference type="Proteomes" id="UP000615989">
    <property type="component" value="Unassembled WGS sequence"/>
</dbReference>
<dbReference type="InterPro" id="IPR002192">
    <property type="entry name" value="PPDK_AMP/ATP-bd"/>
</dbReference>
<sequence length="821" mass="87376">MSATPLIIDFAAAAEAGPRLAGGKGHQLGRLARYGLPVPDGFVLTTAAFAQAACLDLDGVVAEALGQRGWESTPLAVRSSAPMEDSQRASFAGIHHSALNVTGGAAVAEAVRAVWASLSTPQAVAYRERLGIHEAAMAVVVMPMLPAVAAGVAFSCDPASGRDDQVVINAVPGLADALVSGRVNGEEIVLEADPVSEDYAVIRRQGPSAGLADAGAVELAELVRETAFALDYGAPWFDIEWVWDGERFHLVQARPVTARPWHTYPALAGQAALWSDGNTRDALPHVMSAGDWAFSRRLVNLLLEQGWRLAGYPLLPGAQRAALFSGRLYLNAALLQWEGYDAVGIAPAAMNQLLGGHHPEIAVPPAGFKERTVRALRMLRYVVRSGRVRRLGRRQVDEAHAACAAWRAENLAALDNEELGRRLFMVGLHTRRQSGLLFLQGSGGGSLSLLLDLIERHLPGEAHALAAALLAGGEPSVTARQSYELQALAAIAAAEPAAAALLRAGANDWQGLPDDSPFRRRFAAFIERYGHRGIYETYSRNPRWREDPAYLLRRIAELMDGDPALPSRLAARQAEARQAARARLVRLPGWARRWALALAKAATAECNDREAARSAFIAYGEIGRLLVLEIGRRLTARGCLERAEQVFHLIPPEVAAALAGRLQGAALRHRVADRERLFAEWEANPAPDVIHEGVAAPVTVPAAADAAGGLWRGTAVGAGLAAGPVRVIRCPEDGGRLAAGDILVAPSTDPAWTPLFLKAGGLVMETGGYLSHGAIVAREFGIPAVVNLPGILAALADGEPLEVDGGRGTVRRISNMKQRRP</sequence>
<feature type="domain" description="PEP-utilising enzyme mobile" evidence="1">
    <location>
        <begin position="739"/>
        <end position="808"/>
    </location>
</feature>
<reference evidence="3" key="1">
    <citation type="submission" date="2019-12" db="EMBL/GenBank/DDBJ databases">
        <title>Comparative genomics gives insights into the taxonomy of the Azoarcus-Aromatoleum group and reveals separate origins of nif in the plant-associated Azoarcus and non-plant-associated Aromatoleum sub-groups.</title>
        <authorList>
            <person name="Lafos M."/>
            <person name="Maluk M."/>
            <person name="Batista M."/>
            <person name="Junghare M."/>
            <person name="Carmona M."/>
            <person name="Faoro H."/>
            <person name="Cruz L.M."/>
            <person name="Battistoni F."/>
            <person name="De Souza E."/>
            <person name="Pedrosa F."/>
            <person name="Chen W.-M."/>
            <person name="Poole P.S."/>
            <person name="Dixon R.A."/>
            <person name="James E.K."/>
        </authorList>
    </citation>
    <scope>NUCLEOTIDE SEQUENCE</scope>
    <source>
        <strain evidence="3">LuFRes1</strain>
    </source>
</reference>
<dbReference type="SUPFAM" id="SSF56059">
    <property type="entry name" value="Glutathione synthetase ATP-binding domain-like"/>
    <property type="match status" value="1"/>
</dbReference>
<dbReference type="Gene3D" id="3.50.30.10">
    <property type="entry name" value="Phosphohistidine domain"/>
    <property type="match status" value="1"/>
</dbReference>
<dbReference type="InterPro" id="IPR008279">
    <property type="entry name" value="PEP-util_enz_mobile_dom"/>
</dbReference>
<dbReference type="EMBL" id="WTVG01000024">
    <property type="protein sequence ID" value="NMG25084.1"/>
    <property type="molecule type" value="Genomic_DNA"/>
</dbReference>
<gene>
    <name evidence="3" type="ORF">GO606_10165</name>
</gene>
<dbReference type="PANTHER" id="PTHR43615">
    <property type="entry name" value="PHOSPHOENOLPYRUVATE SYNTHASE-RELATED"/>
    <property type="match status" value="1"/>
</dbReference>
<keyword evidence="4" id="KW-1185">Reference proteome</keyword>
<dbReference type="Gene3D" id="3.30.470.20">
    <property type="entry name" value="ATP-grasp fold, B domain"/>
    <property type="match status" value="2"/>
</dbReference>
<evidence type="ECO:0000313" key="4">
    <source>
        <dbReference type="Proteomes" id="UP000615989"/>
    </source>
</evidence>
<proteinExistence type="predicted"/>
<dbReference type="PANTHER" id="PTHR43615:SF1">
    <property type="entry name" value="PPDK_N DOMAIN-CONTAINING PROTEIN"/>
    <property type="match status" value="1"/>
</dbReference>
<comment type="caution">
    <text evidence="3">The sequence shown here is derived from an EMBL/GenBank/DDBJ whole genome shotgun (WGS) entry which is preliminary data.</text>
</comment>
<protein>
    <submittedName>
        <fullName evidence="3">Phosphoenolpyruvate synthase</fullName>
    </submittedName>
</protein>
<dbReference type="Pfam" id="PF00391">
    <property type="entry name" value="PEP-utilizers"/>
    <property type="match status" value="1"/>
</dbReference>